<dbReference type="EMBL" id="CAKKNE010000002">
    <property type="protein sequence ID" value="CAH0368366.1"/>
    <property type="molecule type" value="Genomic_DNA"/>
</dbReference>
<dbReference type="Gene3D" id="3.90.1720.10">
    <property type="entry name" value="endopeptidase domain like (from Nostoc punctiforme)"/>
    <property type="match status" value="1"/>
</dbReference>
<dbReference type="AlphaFoldDB" id="A0A8J2WZR1"/>
<dbReference type="SUPFAM" id="SSF54001">
    <property type="entry name" value="Cysteine proteinases"/>
    <property type="match status" value="1"/>
</dbReference>
<protein>
    <submittedName>
        <fullName evidence="1">Uncharacterized protein</fullName>
    </submittedName>
</protein>
<evidence type="ECO:0000313" key="1">
    <source>
        <dbReference type="EMBL" id="CAH0368366.1"/>
    </source>
</evidence>
<sequence>MVVVCMPTSAIKPIEPANEPRAPPAAVLAARAPPLPTLADREPSPRASATDFMDAASAQRMAVVGDVLSKLDPTTHNAMVAVLSKRAAPYDRWGPNLSKYPATVAVRLDALKTGDLVLCSSGPAMSWVGNAIQVLTDSTWNHVAMVVRGRLTDVEEEDQSFHGDGAHPKRWAKHKRRDPRHFHVCESGKPQLLEASGEGVHIYDLRHRLLEDPAYDEYATVAVRSLSEARLAPERLEAWIAKVRGTEFEKEAPFHALFTEAAADCRSMHCAELVTATYQHMGLVARHLCAGTAPPCAYADRHHVRLKRGRLGPLEIVKATEPPLDRAMEKYESVSTADPAAGACRRKA</sequence>
<dbReference type="OrthoDB" id="10608988at2759"/>
<proteinExistence type="predicted"/>
<accession>A0A8J2WZR1</accession>
<dbReference type="Proteomes" id="UP000789595">
    <property type="component" value="Unassembled WGS sequence"/>
</dbReference>
<organism evidence="1 2">
    <name type="scientific">Pelagomonas calceolata</name>
    <dbReference type="NCBI Taxonomy" id="35677"/>
    <lineage>
        <taxon>Eukaryota</taxon>
        <taxon>Sar</taxon>
        <taxon>Stramenopiles</taxon>
        <taxon>Ochrophyta</taxon>
        <taxon>Pelagophyceae</taxon>
        <taxon>Pelagomonadales</taxon>
        <taxon>Pelagomonadaceae</taxon>
        <taxon>Pelagomonas</taxon>
    </lineage>
</organism>
<evidence type="ECO:0000313" key="2">
    <source>
        <dbReference type="Proteomes" id="UP000789595"/>
    </source>
</evidence>
<name>A0A8J2WZR1_9STRA</name>
<comment type="caution">
    <text evidence="1">The sequence shown here is derived from an EMBL/GenBank/DDBJ whole genome shotgun (WGS) entry which is preliminary data.</text>
</comment>
<dbReference type="InterPro" id="IPR038765">
    <property type="entry name" value="Papain-like_cys_pep_sf"/>
</dbReference>
<keyword evidence="2" id="KW-1185">Reference proteome</keyword>
<reference evidence="1" key="1">
    <citation type="submission" date="2021-11" db="EMBL/GenBank/DDBJ databases">
        <authorList>
            <consortium name="Genoscope - CEA"/>
            <person name="William W."/>
        </authorList>
    </citation>
    <scope>NUCLEOTIDE SEQUENCE</scope>
</reference>
<gene>
    <name evidence="1" type="ORF">PECAL_2P14280</name>
</gene>